<name>A0A4V1AQA4_9MOLU</name>
<dbReference type="EMBL" id="CP038013">
    <property type="protein sequence ID" value="QBQ07809.1"/>
    <property type="molecule type" value="Genomic_DNA"/>
</dbReference>
<dbReference type="Proteomes" id="UP000294309">
    <property type="component" value="Chromosome"/>
</dbReference>
<organism evidence="1 2">
    <name type="scientific">Spiroplasma gladiatoris</name>
    <dbReference type="NCBI Taxonomy" id="2143"/>
    <lineage>
        <taxon>Bacteria</taxon>
        <taxon>Bacillati</taxon>
        <taxon>Mycoplasmatota</taxon>
        <taxon>Mollicutes</taxon>
        <taxon>Entomoplasmatales</taxon>
        <taxon>Spiroplasmataceae</taxon>
        <taxon>Spiroplasma</taxon>
    </lineage>
</organism>
<dbReference type="OrthoDB" id="388543at2"/>
<dbReference type="AlphaFoldDB" id="A0A4V1AQA4"/>
<evidence type="ECO:0000313" key="1">
    <source>
        <dbReference type="EMBL" id="QBQ07809.1"/>
    </source>
</evidence>
<dbReference type="RefSeq" id="WP_134297593.1">
    <property type="nucleotide sequence ID" value="NZ_CP038013.1"/>
</dbReference>
<sequence length="314" mass="36847">MENLKIIEEQNGFVWGMIKETNQYFILKKIINHTLLPKNIKHLNKPNFSYYPSLNGLSELSKEDEKTIGFPKLELLLEINNEEFDAEIIFLVKNCPEKMAKMVFEIFYHQAVEESIYDIVCELENIFGLVWKLNKKVQIGMIGELLVMQKNEMYLQKLLDSYHFENLNEKKMTSKTDFEIINNDKVINIEVKTTTSQDGLFTLKNDQVNKNINDYYAAVSIKIIKKGGKTLIDLIEWYLSLPQLANEAKDILEDIKKSHEPRTLIKFDNTDVVIKFIETKNIPYIKEYSNLITDINYKINLFSFEEVKLEDIFS</sequence>
<proteinExistence type="predicted"/>
<accession>A0A4V1AQA4</accession>
<evidence type="ECO:0000313" key="2">
    <source>
        <dbReference type="Proteomes" id="UP000294309"/>
    </source>
</evidence>
<reference evidence="1 2" key="1">
    <citation type="submission" date="2019-03" db="EMBL/GenBank/DDBJ databases">
        <title>Complete genome sequence of Spiroplasma gladiatoris TG-1 (DSM 22552).</title>
        <authorList>
            <person name="Lin Y.-C."/>
            <person name="Chou L."/>
            <person name="Kuo C.-H."/>
        </authorList>
    </citation>
    <scope>NUCLEOTIDE SEQUENCE [LARGE SCALE GENOMIC DNA]</scope>
    <source>
        <strain evidence="1 2">TG-1</strain>
    </source>
</reference>
<protein>
    <submittedName>
        <fullName evidence="1">PD-(D/E)XK motif protein</fullName>
    </submittedName>
</protein>
<gene>
    <name evidence="1" type="ORF">SGLAD_v1c06100</name>
</gene>
<dbReference type="KEGG" id="sgq:SGLAD_v1c06100"/>
<keyword evidence="2" id="KW-1185">Reference proteome</keyword>